<dbReference type="InterPro" id="IPR031622">
    <property type="entry name" value="Znf-SCNM1"/>
</dbReference>
<keyword evidence="14" id="KW-0406">Ion transport</keyword>
<dbReference type="GO" id="GO:0005681">
    <property type="term" value="C:spliceosomal complex"/>
    <property type="evidence" value="ECO:0007669"/>
    <property type="project" value="UniProtKB-KW"/>
</dbReference>
<dbReference type="GO" id="GO:0016607">
    <property type="term" value="C:nuclear speck"/>
    <property type="evidence" value="ECO:0007669"/>
    <property type="project" value="UniProtKB-SubCell"/>
</dbReference>
<dbReference type="InterPro" id="IPR031625">
    <property type="entry name" value="SCNM1_acidic"/>
</dbReference>
<protein>
    <recommendedName>
        <fullName evidence="3">Sodium channel modifier 1</fullName>
    </recommendedName>
</protein>
<evidence type="ECO:0000256" key="5">
    <source>
        <dbReference type="ARBA" id="ARBA00022723"/>
    </source>
</evidence>
<dbReference type="Pfam" id="PF15805">
    <property type="entry name" value="SCNM1_acidic"/>
    <property type="match status" value="1"/>
</dbReference>
<accession>A0A9Q1HJ73</accession>
<evidence type="ECO:0000259" key="13">
    <source>
        <dbReference type="Pfam" id="PF15805"/>
    </source>
</evidence>
<keyword evidence="10" id="KW-0539">Nucleus</keyword>
<name>A0A9Q1HJ73_HOLLE</name>
<dbReference type="InterPro" id="IPR033570">
    <property type="entry name" value="SCNM1"/>
</dbReference>
<evidence type="ECO:0000256" key="8">
    <source>
        <dbReference type="ARBA" id="ARBA00022833"/>
    </source>
</evidence>
<keyword evidence="14" id="KW-0407">Ion channel</keyword>
<gene>
    <name evidence="14" type="ORF">HOLleu_01383</name>
</gene>
<keyword evidence="15" id="KW-1185">Reference proteome</keyword>
<feature type="domain" description="Sodium channel modifier 1 zinc-finger" evidence="12">
    <location>
        <begin position="44"/>
        <end position="69"/>
    </location>
</feature>
<evidence type="ECO:0000256" key="6">
    <source>
        <dbReference type="ARBA" id="ARBA00022728"/>
    </source>
</evidence>
<dbReference type="PANTHER" id="PTHR32297:SF1">
    <property type="entry name" value="SODIUM CHANNEL MODIFIER 1"/>
    <property type="match status" value="1"/>
</dbReference>
<keyword evidence="5" id="KW-0479">Metal-binding</keyword>
<evidence type="ECO:0000313" key="14">
    <source>
        <dbReference type="EMBL" id="KAJ8048884.1"/>
    </source>
</evidence>
<keyword evidence="14" id="KW-0813">Transport</keyword>
<evidence type="ECO:0000256" key="1">
    <source>
        <dbReference type="ARBA" id="ARBA00004324"/>
    </source>
</evidence>
<keyword evidence="8" id="KW-0862">Zinc</keyword>
<keyword evidence="6" id="KW-0747">Spliceosome</keyword>
<evidence type="ECO:0000256" key="10">
    <source>
        <dbReference type="ARBA" id="ARBA00023242"/>
    </source>
</evidence>
<keyword evidence="7" id="KW-0863">Zinc-finger</keyword>
<evidence type="ECO:0000256" key="11">
    <source>
        <dbReference type="SAM" id="MobiDB-lite"/>
    </source>
</evidence>
<feature type="compositionally biased region" description="Basic and acidic residues" evidence="11">
    <location>
        <begin position="563"/>
        <end position="576"/>
    </location>
</feature>
<comment type="subcellular location">
    <subcellularLocation>
        <location evidence="1">Nucleus speckle</location>
    </subcellularLocation>
    <subcellularLocation>
        <location evidence="2">Nucleus</location>
        <location evidence="2">Nucleoplasm</location>
    </subcellularLocation>
</comment>
<sequence length="606" mass="68826">MSFKREGDDFSELNIIKKRRVEELLSRDIPDDEAHLMKNGRFACLVCSHQPVLDTVEMLCVHRDGKRHKQCAEHFFRKKREFHQLVEKRRHELSLHGNSADSSKNTQAPLLMRAQAASKNALLRYAPYNPISSGAQSGQNSATEDFKTKRSKTKGFFEYTRNYLTNNVPARYGRVETDVTPQSRKQPSIAEKSCQSLFKPNKVIVNSENKVCASPAAEVTVRPYISKRMRKGQANGVNIQEKQTSGTTFSVNQAASNIESDRKKDIIQLDEGDDTWESISQFPPVEECKVLETDSQEESCRYQSERDDYVYTHDSSSHSVALERSCTRVNTGSASHKAKGTICESKVEGSIHDEDATNYSRTNEDKSCLSIEGSRYDSHEFKRFQTRSFLGERNSRQTSSLEKVTFPTRNVPQRAERCEETFVKRTNSGITEEQNRNNGENRTCLQQSFTDCVQGALQQSDMGFPTTLAHQGEATNAKNYHADENIRSFKSKPPDSNAMKMKVQQPVKFKIGMSQREKSFLNQGVSSEGVSHAESESKANISKNVHHKEKMKGNTVSKPPSKYSEERKQELQRHLELTSSGWVRDPAGRWVKDEDVEFDSDEEEPV</sequence>
<dbReference type="Pfam" id="PF15803">
    <property type="entry name" value="zf-SCNM1"/>
    <property type="match status" value="1"/>
</dbReference>
<feature type="compositionally biased region" description="Acidic residues" evidence="11">
    <location>
        <begin position="594"/>
        <end position="606"/>
    </location>
</feature>
<dbReference type="AlphaFoldDB" id="A0A9Q1HJ73"/>
<keyword evidence="9" id="KW-0508">mRNA splicing</keyword>
<evidence type="ECO:0000256" key="9">
    <source>
        <dbReference type="ARBA" id="ARBA00023187"/>
    </source>
</evidence>
<organism evidence="14 15">
    <name type="scientific">Holothuria leucospilota</name>
    <name type="common">Black long sea cucumber</name>
    <name type="synonym">Mertensiothuria leucospilota</name>
    <dbReference type="NCBI Taxonomy" id="206669"/>
    <lineage>
        <taxon>Eukaryota</taxon>
        <taxon>Metazoa</taxon>
        <taxon>Echinodermata</taxon>
        <taxon>Eleutherozoa</taxon>
        <taxon>Echinozoa</taxon>
        <taxon>Holothuroidea</taxon>
        <taxon>Aspidochirotacea</taxon>
        <taxon>Aspidochirotida</taxon>
        <taxon>Holothuriidae</taxon>
        <taxon>Holothuria</taxon>
    </lineage>
</organism>
<dbReference type="EMBL" id="JAIZAY010000001">
    <property type="protein sequence ID" value="KAJ8048884.1"/>
    <property type="molecule type" value="Genomic_DNA"/>
</dbReference>
<dbReference type="PANTHER" id="PTHR32297">
    <property type="entry name" value="SODIUM CHANNEL MODIFIER 1"/>
    <property type="match status" value="1"/>
</dbReference>
<keyword evidence="4" id="KW-0507">mRNA processing</keyword>
<evidence type="ECO:0000256" key="3">
    <source>
        <dbReference type="ARBA" id="ARBA00020620"/>
    </source>
</evidence>
<proteinExistence type="predicted"/>
<dbReference type="Proteomes" id="UP001152320">
    <property type="component" value="Chromosome 1"/>
</dbReference>
<dbReference type="GO" id="GO:0034220">
    <property type="term" value="P:monoatomic ion transmembrane transport"/>
    <property type="evidence" value="ECO:0007669"/>
    <property type="project" value="UniProtKB-KW"/>
</dbReference>
<dbReference type="GO" id="GO:0008380">
    <property type="term" value="P:RNA splicing"/>
    <property type="evidence" value="ECO:0007669"/>
    <property type="project" value="UniProtKB-KW"/>
</dbReference>
<evidence type="ECO:0000313" key="15">
    <source>
        <dbReference type="Proteomes" id="UP001152320"/>
    </source>
</evidence>
<evidence type="ECO:0000256" key="7">
    <source>
        <dbReference type="ARBA" id="ARBA00022771"/>
    </source>
</evidence>
<evidence type="ECO:0000256" key="4">
    <source>
        <dbReference type="ARBA" id="ARBA00022664"/>
    </source>
</evidence>
<dbReference type="GO" id="GO:0008270">
    <property type="term" value="F:zinc ion binding"/>
    <property type="evidence" value="ECO:0007669"/>
    <property type="project" value="UniProtKB-KW"/>
</dbReference>
<evidence type="ECO:0000256" key="2">
    <source>
        <dbReference type="ARBA" id="ARBA00004642"/>
    </source>
</evidence>
<evidence type="ECO:0000259" key="12">
    <source>
        <dbReference type="Pfam" id="PF15803"/>
    </source>
</evidence>
<feature type="region of interest" description="Disordered" evidence="11">
    <location>
        <begin position="521"/>
        <end position="606"/>
    </location>
</feature>
<dbReference type="OrthoDB" id="1924550at2759"/>
<reference evidence="14" key="1">
    <citation type="submission" date="2021-10" db="EMBL/GenBank/DDBJ databases">
        <title>Tropical sea cucumber genome reveals ecological adaptation and Cuvierian tubules defense mechanism.</title>
        <authorList>
            <person name="Chen T."/>
        </authorList>
    </citation>
    <scope>NUCLEOTIDE SEQUENCE</scope>
    <source>
        <strain evidence="14">Nanhai2018</strain>
        <tissue evidence="14">Muscle</tissue>
    </source>
</reference>
<dbReference type="GO" id="GO:0006397">
    <property type="term" value="P:mRNA processing"/>
    <property type="evidence" value="ECO:0007669"/>
    <property type="project" value="UniProtKB-KW"/>
</dbReference>
<comment type="caution">
    <text evidence="14">The sequence shown here is derived from an EMBL/GenBank/DDBJ whole genome shotgun (WGS) entry which is preliminary data.</text>
</comment>
<feature type="domain" description="Sodium channel modifier 1 acidic C-terminal" evidence="13">
    <location>
        <begin position="564"/>
        <end position="605"/>
    </location>
</feature>